<evidence type="ECO:0000313" key="8">
    <source>
        <dbReference type="EMBL" id="KIP06090.1"/>
    </source>
</evidence>
<dbReference type="Proteomes" id="UP000053257">
    <property type="component" value="Unassembled WGS sequence"/>
</dbReference>
<evidence type="ECO:0000256" key="3">
    <source>
        <dbReference type="ARBA" id="ARBA00022771"/>
    </source>
</evidence>
<keyword evidence="3 5" id="KW-0863">Zinc-finger</keyword>
<dbReference type="InterPro" id="IPR013087">
    <property type="entry name" value="Znf_C2H2_type"/>
</dbReference>
<keyword evidence="1" id="KW-0479">Metal-binding</keyword>
<dbReference type="SUPFAM" id="SSF57667">
    <property type="entry name" value="beta-beta-alpha zinc fingers"/>
    <property type="match status" value="1"/>
</dbReference>
<keyword evidence="4" id="KW-0862">Zinc</keyword>
<keyword evidence="2" id="KW-0677">Repeat</keyword>
<name>A0A0C3S9C9_PHLG1</name>
<reference evidence="8 9" key="1">
    <citation type="journal article" date="2014" name="PLoS Genet.">
        <title>Analysis of the Phlebiopsis gigantea genome, transcriptome and secretome provides insight into its pioneer colonization strategies of wood.</title>
        <authorList>
            <person name="Hori C."/>
            <person name="Ishida T."/>
            <person name="Igarashi K."/>
            <person name="Samejima M."/>
            <person name="Suzuki H."/>
            <person name="Master E."/>
            <person name="Ferreira P."/>
            <person name="Ruiz-Duenas F.J."/>
            <person name="Held B."/>
            <person name="Canessa P."/>
            <person name="Larrondo L.F."/>
            <person name="Schmoll M."/>
            <person name="Druzhinina I.S."/>
            <person name="Kubicek C.P."/>
            <person name="Gaskell J.A."/>
            <person name="Kersten P."/>
            <person name="St John F."/>
            <person name="Glasner J."/>
            <person name="Sabat G."/>
            <person name="Splinter BonDurant S."/>
            <person name="Syed K."/>
            <person name="Yadav J."/>
            <person name="Mgbeahuruike A.C."/>
            <person name="Kovalchuk A."/>
            <person name="Asiegbu F.O."/>
            <person name="Lackner G."/>
            <person name="Hoffmeister D."/>
            <person name="Rencoret J."/>
            <person name="Gutierrez A."/>
            <person name="Sun H."/>
            <person name="Lindquist E."/>
            <person name="Barry K."/>
            <person name="Riley R."/>
            <person name="Grigoriev I.V."/>
            <person name="Henrissat B."/>
            <person name="Kues U."/>
            <person name="Berka R.M."/>
            <person name="Martinez A.T."/>
            <person name="Covert S.F."/>
            <person name="Blanchette R.A."/>
            <person name="Cullen D."/>
        </authorList>
    </citation>
    <scope>NUCLEOTIDE SEQUENCE [LARGE SCALE GENOMIC DNA]</scope>
    <source>
        <strain evidence="8 9">11061_1 CR5-6</strain>
    </source>
</reference>
<dbReference type="EMBL" id="KN840526">
    <property type="protein sequence ID" value="KIP06090.1"/>
    <property type="molecule type" value="Genomic_DNA"/>
</dbReference>
<evidence type="ECO:0000256" key="1">
    <source>
        <dbReference type="ARBA" id="ARBA00022723"/>
    </source>
</evidence>
<dbReference type="OrthoDB" id="6077919at2759"/>
<dbReference type="GO" id="GO:0008270">
    <property type="term" value="F:zinc ion binding"/>
    <property type="evidence" value="ECO:0007669"/>
    <property type="project" value="UniProtKB-KW"/>
</dbReference>
<dbReference type="FunFam" id="3.30.160.60:FF:000478">
    <property type="entry name" value="Zinc finger protein 133"/>
    <property type="match status" value="1"/>
</dbReference>
<feature type="region of interest" description="Disordered" evidence="6">
    <location>
        <begin position="36"/>
        <end position="63"/>
    </location>
</feature>
<dbReference type="HOGENOM" id="CLU_1627690_0_0_1"/>
<evidence type="ECO:0000313" key="9">
    <source>
        <dbReference type="Proteomes" id="UP000053257"/>
    </source>
</evidence>
<gene>
    <name evidence="8" type="ORF">PHLGIDRAFT_471929</name>
</gene>
<organism evidence="8 9">
    <name type="scientific">Phlebiopsis gigantea (strain 11061_1 CR5-6)</name>
    <name type="common">White-rot fungus</name>
    <name type="synonym">Peniophora gigantea</name>
    <dbReference type="NCBI Taxonomy" id="745531"/>
    <lineage>
        <taxon>Eukaryota</taxon>
        <taxon>Fungi</taxon>
        <taxon>Dikarya</taxon>
        <taxon>Basidiomycota</taxon>
        <taxon>Agaricomycotina</taxon>
        <taxon>Agaricomycetes</taxon>
        <taxon>Polyporales</taxon>
        <taxon>Phanerochaetaceae</taxon>
        <taxon>Phlebiopsis</taxon>
    </lineage>
</organism>
<feature type="region of interest" description="Disordered" evidence="6">
    <location>
        <begin position="112"/>
        <end position="163"/>
    </location>
</feature>
<protein>
    <recommendedName>
        <fullName evidence="7">C2H2-type domain-containing protein</fullName>
    </recommendedName>
</protein>
<evidence type="ECO:0000256" key="2">
    <source>
        <dbReference type="ARBA" id="ARBA00022737"/>
    </source>
</evidence>
<dbReference type="GO" id="GO:0000785">
    <property type="term" value="C:chromatin"/>
    <property type="evidence" value="ECO:0007669"/>
    <property type="project" value="TreeGrafter"/>
</dbReference>
<dbReference type="PROSITE" id="PS50157">
    <property type="entry name" value="ZINC_FINGER_C2H2_2"/>
    <property type="match status" value="2"/>
</dbReference>
<sequence length="163" mass="17445">MSTADGEASSSVTLPSIREVFPDLFPEEPSSLLVDTAESTEVDNEIMIPEADDEAEGDDDGRPHVCSMCGKRFRRRSTLATHFRSHTGEKPYLCSEPGCGKRFSIRSNMLRHTRTHSRATSSTSTSNQGVSTQNLPASDPPLATSATTALPAADLHAGGSEAH</sequence>
<evidence type="ECO:0000256" key="4">
    <source>
        <dbReference type="ARBA" id="ARBA00022833"/>
    </source>
</evidence>
<dbReference type="Gene3D" id="3.30.160.60">
    <property type="entry name" value="Classic Zinc Finger"/>
    <property type="match status" value="2"/>
</dbReference>
<dbReference type="GO" id="GO:0005667">
    <property type="term" value="C:transcription regulator complex"/>
    <property type="evidence" value="ECO:0007669"/>
    <property type="project" value="TreeGrafter"/>
</dbReference>
<dbReference type="PROSITE" id="PS00028">
    <property type="entry name" value="ZINC_FINGER_C2H2_1"/>
    <property type="match status" value="2"/>
</dbReference>
<dbReference type="STRING" id="745531.A0A0C3S9C9"/>
<accession>A0A0C3S9C9</accession>
<evidence type="ECO:0000259" key="7">
    <source>
        <dbReference type="PROSITE" id="PS50157"/>
    </source>
</evidence>
<feature type="compositionally biased region" description="Low complexity" evidence="6">
    <location>
        <begin position="135"/>
        <end position="155"/>
    </location>
</feature>
<dbReference type="PANTHER" id="PTHR14003:SF19">
    <property type="entry name" value="YY2 TRANSCRIPTION FACTOR"/>
    <property type="match status" value="1"/>
</dbReference>
<proteinExistence type="predicted"/>
<evidence type="ECO:0000256" key="6">
    <source>
        <dbReference type="SAM" id="MobiDB-lite"/>
    </source>
</evidence>
<dbReference type="GO" id="GO:0031519">
    <property type="term" value="C:PcG protein complex"/>
    <property type="evidence" value="ECO:0007669"/>
    <property type="project" value="TreeGrafter"/>
</dbReference>
<evidence type="ECO:0000256" key="5">
    <source>
        <dbReference type="PROSITE-ProRule" id="PRU00042"/>
    </source>
</evidence>
<feature type="domain" description="C2H2-type" evidence="7">
    <location>
        <begin position="64"/>
        <end position="91"/>
    </location>
</feature>
<dbReference type="Pfam" id="PF00096">
    <property type="entry name" value="zf-C2H2"/>
    <property type="match status" value="2"/>
</dbReference>
<feature type="domain" description="C2H2-type" evidence="7">
    <location>
        <begin position="92"/>
        <end position="121"/>
    </location>
</feature>
<feature type="compositionally biased region" description="Acidic residues" evidence="6">
    <location>
        <begin position="38"/>
        <end position="59"/>
    </location>
</feature>
<dbReference type="PANTHER" id="PTHR14003">
    <property type="entry name" value="TRANSCRIPTIONAL REPRESSOR PROTEIN YY"/>
    <property type="match status" value="1"/>
</dbReference>
<keyword evidence="9" id="KW-1185">Reference proteome</keyword>
<dbReference type="InterPro" id="IPR036236">
    <property type="entry name" value="Znf_C2H2_sf"/>
</dbReference>
<dbReference type="AlphaFoldDB" id="A0A0C3S9C9"/>
<dbReference type="SMART" id="SM00355">
    <property type="entry name" value="ZnF_C2H2"/>
    <property type="match status" value="2"/>
</dbReference>
<dbReference type="GO" id="GO:0000981">
    <property type="term" value="F:DNA-binding transcription factor activity, RNA polymerase II-specific"/>
    <property type="evidence" value="ECO:0007669"/>
    <property type="project" value="TreeGrafter"/>
</dbReference>
<dbReference type="FunFam" id="3.30.160.60:FF:000690">
    <property type="entry name" value="Zinc finger protein 354C"/>
    <property type="match status" value="1"/>
</dbReference>
<dbReference type="GO" id="GO:0000978">
    <property type="term" value="F:RNA polymerase II cis-regulatory region sequence-specific DNA binding"/>
    <property type="evidence" value="ECO:0007669"/>
    <property type="project" value="TreeGrafter"/>
</dbReference>